<proteinExistence type="predicted"/>
<keyword evidence="2" id="KW-1185">Reference proteome</keyword>
<evidence type="ECO:0000313" key="1">
    <source>
        <dbReference type="EMBL" id="SFM52341.1"/>
    </source>
</evidence>
<protein>
    <submittedName>
        <fullName evidence="1">Uncharacterized protein</fullName>
    </submittedName>
</protein>
<dbReference type="OrthoDB" id="7998648at2"/>
<dbReference type="RefSeq" id="WP_092045026.1">
    <property type="nucleotide sequence ID" value="NZ_FOTK01000036.1"/>
</dbReference>
<dbReference type="AlphaFoldDB" id="A0A1I4RJC0"/>
<name>A0A1I4RJC0_9HYPH</name>
<accession>A0A1I4RJC0</accession>
<sequence length="89" mass="9836">MATALVERMLEQHVADMMIQPKRSYMLVTATQMLQANGVVWPPSVELVLTEIVQRAEQPEAASERITATSGGDDVVVHMSQFLGDVKRP</sequence>
<gene>
    <name evidence="1" type="ORF">SAMN05192568_103613</name>
</gene>
<reference evidence="2" key="1">
    <citation type="submission" date="2016-10" db="EMBL/GenBank/DDBJ databases">
        <authorList>
            <person name="Varghese N."/>
            <person name="Submissions S."/>
        </authorList>
    </citation>
    <scope>NUCLEOTIDE SEQUENCE [LARGE SCALE GENOMIC DNA]</scope>
    <source>
        <strain evidence="2">BL36</strain>
    </source>
</reference>
<dbReference type="EMBL" id="FOTK01000036">
    <property type="protein sequence ID" value="SFM52341.1"/>
    <property type="molecule type" value="Genomic_DNA"/>
</dbReference>
<dbReference type="Proteomes" id="UP000199048">
    <property type="component" value="Unassembled WGS sequence"/>
</dbReference>
<organism evidence="1 2">
    <name type="scientific">Methylobacterium pseudosasicola</name>
    <dbReference type="NCBI Taxonomy" id="582667"/>
    <lineage>
        <taxon>Bacteria</taxon>
        <taxon>Pseudomonadati</taxon>
        <taxon>Pseudomonadota</taxon>
        <taxon>Alphaproteobacteria</taxon>
        <taxon>Hyphomicrobiales</taxon>
        <taxon>Methylobacteriaceae</taxon>
        <taxon>Methylobacterium</taxon>
    </lineage>
</organism>
<evidence type="ECO:0000313" key="2">
    <source>
        <dbReference type="Proteomes" id="UP000199048"/>
    </source>
</evidence>